<dbReference type="Gene3D" id="3.20.20.70">
    <property type="entry name" value="Aldolase class I"/>
    <property type="match status" value="1"/>
</dbReference>
<comment type="caution">
    <text evidence="2">The sequence shown here is derived from an EMBL/GenBank/DDBJ whole genome shotgun (WGS) entry which is preliminary data.</text>
</comment>
<name>A0A9P3PQK7_LYOSH</name>
<dbReference type="AlphaFoldDB" id="A0A9P3PQK7"/>
<proteinExistence type="predicted"/>
<dbReference type="PANTHER" id="PTHR22893">
    <property type="entry name" value="NADH OXIDOREDUCTASE-RELATED"/>
    <property type="match status" value="1"/>
</dbReference>
<dbReference type="FunFam" id="3.20.20.70:FF:000138">
    <property type="entry name" value="NADPH dehydrogenase 1"/>
    <property type="match status" value="1"/>
</dbReference>
<protein>
    <submittedName>
        <fullName evidence="2">Nadh flavin oxidoreductase nadh oxidase</fullName>
    </submittedName>
</protein>
<dbReference type="GO" id="GO:0010181">
    <property type="term" value="F:FMN binding"/>
    <property type="evidence" value="ECO:0007669"/>
    <property type="project" value="InterPro"/>
</dbReference>
<organism evidence="2 3">
    <name type="scientific">Lyophyllum shimeji</name>
    <name type="common">Hon-shimeji</name>
    <name type="synonym">Tricholoma shimeji</name>
    <dbReference type="NCBI Taxonomy" id="47721"/>
    <lineage>
        <taxon>Eukaryota</taxon>
        <taxon>Fungi</taxon>
        <taxon>Dikarya</taxon>
        <taxon>Basidiomycota</taxon>
        <taxon>Agaricomycotina</taxon>
        <taxon>Agaricomycetes</taxon>
        <taxon>Agaricomycetidae</taxon>
        <taxon>Agaricales</taxon>
        <taxon>Tricholomatineae</taxon>
        <taxon>Lyophyllaceae</taxon>
        <taxon>Lyophyllum</taxon>
    </lineage>
</organism>
<accession>A0A9P3PQK7</accession>
<dbReference type="EMBL" id="BRPK01000009">
    <property type="protein sequence ID" value="GLB40852.1"/>
    <property type="molecule type" value="Genomic_DNA"/>
</dbReference>
<keyword evidence="3" id="KW-1185">Reference proteome</keyword>
<evidence type="ECO:0000313" key="2">
    <source>
        <dbReference type="EMBL" id="GLB40852.1"/>
    </source>
</evidence>
<dbReference type="Pfam" id="PF00724">
    <property type="entry name" value="Oxidored_FMN"/>
    <property type="match status" value="1"/>
</dbReference>
<gene>
    <name evidence="2" type="primary">easA</name>
    <name evidence="2" type="ORF">LshimejAT787_0900670</name>
</gene>
<dbReference type="SUPFAM" id="SSF51395">
    <property type="entry name" value="FMN-linked oxidoreductases"/>
    <property type="match status" value="1"/>
</dbReference>
<evidence type="ECO:0000313" key="3">
    <source>
        <dbReference type="Proteomes" id="UP001063166"/>
    </source>
</evidence>
<evidence type="ECO:0000259" key="1">
    <source>
        <dbReference type="Pfam" id="PF00724"/>
    </source>
</evidence>
<dbReference type="GO" id="GO:0003959">
    <property type="term" value="F:NADPH dehydrogenase activity"/>
    <property type="evidence" value="ECO:0007669"/>
    <property type="project" value="TreeGrafter"/>
</dbReference>
<dbReference type="CDD" id="cd02933">
    <property type="entry name" value="OYE_like_FMN"/>
    <property type="match status" value="1"/>
</dbReference>
<sequence>MKVSKLFEPVQVGDMILQHRVVLAPLTRFRADDQHVSLLHVAEYYAQRASLPGTLLISEATFIAQRAGGYPNAPGIWSDAQIAAWKRITDAVHAKGSFMYLQLWALGRAANPKQLASEGVNLPYVSASALPLLEQNSATPRALTIAEIEEYVELYAAAAHNAVHRAGFDGVEVHGANGYLIDQFLQDVSNVRKDVYGGSVQNRARFALEVVDAVVKRVGARKTAIRFSPWSTNQGMGMRDPKPTFSYVVRELRMRYPDLAYIHVIEPRVNGTTTLKSVPTGQSNDFIREIWCGGDSERRLISAGGYTRATGMAQADATGELIAYGRPFIANPDLPYRLAKNVPLAVGARKWYYRYGSTDPKGKWWLAMFIFFSKSYIDNWHFGKANVQVAECACRAYGHTQLIALTEASLLNTSALDTAPTTNWVQAVPLAKEGCSTRHASIPCTRYLSRYGIGQNDPS</sequence>
<dbReference type="OrthoDB" id="276546at2759"/>
<dbReference type="InterPro" id="IPR013785">
    <property type="entry name" value="Aldolase_TIM"/>
</dbReference>
<dbReference type="PANTHER" id="PTHR22893:SF91">
    <property type="entry name" value="NADPH DEHYDROGENASE 2-RELATED"/>
    <property type="match status" value="1"/>
</dbReference>
<dbReference type="InterPro" id="IPR045247">
    <property type="entry name" value="Oye-like"/>
</dbReference>
<feature type="domain" description="NADH:flavin oxidoreductase/NADH oxidase N-terminal" evidence="1">
    <location>
        <begin position="5"/>
        <end position="343"/>
    </location>
</feature>
<dbReference type="Proteomes" id="UP001063166">
    <property type="component" value="Unassembled WGS sequence"/>
</dbReference>
<reference evidence="2" key="1">
    <citation type="submission" date="2022-07" db="EMBL/GenBank/DDBJ databases">
        <title>The genome of Lyophyllum shimeji provides insight into the initial evolution of ectomycorrhizal fungal genome.</title>
        <authorList>
            <person name="Kobayashi Y."/>
            <person name="Shibata T."/>
            <person name="Hirakawa H."/>
            <person name="Shigenobu S."/>
            <person name="Nishiyama T."/>
            <person name="Yamada A."/>
            <person name="Hasebe M."/>
            <person name="Kawaguchi M."/>
        </authorList>
    </citation>
    <scope>NUCLEOTIDE SEQUENCE</scope>
    <source>
        <strain evidence="2">AT787</strain>
    </source>
</reference>
<dbReference type="InterPro" id="IPR001155">
    <property type="entry name" value="OxRdtase_FMN_N"/>
</dbReference>